<name>W2NHL4_PHYNI</name>
<evidence type="ECO:0000313" key="2">
    <source>
        <dbReference type="EMBL" id="ETM48025.1"/>
    </source>
</evidence>
<feature type="non-terminal residue" evidence="2">
    <location>
        <position position="69"/>
    </location>
</feature>
<evidence type="ECO:0000256" key="1">
    <source>
        <dbReference type="SAM" id="MobiDB-lite"/>
    </source>
</evidence>
<accession>W2NHL4</accession>
<gene>
    <name evidence="2" type="ORF">L914_07389</name>
</gene>
<dbReference type="AlphaFoldDB" id="W2NHL4"/>
<proteinExistence type="predicted"/>
<dbReference type="Proteomes" id="UP000054532">
    <property type="component" value="Unassembled WGS sequence"/>
</dbReference>
<dbReference type="EMBL" id="KI692540">
    <property type="protein sequence ID" value="ETM48025.1"/>
    <property type="molecule type" value="Genomic_DNA"/>
</dbReference>
<feature type="region of interest" description="Disordered" evidence="1">
    <location>
        <begin position="46"/>
        <end position="69"/>
    </location>
</feature>
<organism evidence="2">
    <name type="scientific">Phytophthora nicotianae</name>
    <name type="common">Potato buckeye rot agent</name>
    <name type="synonym">Phytophthora parasitica</name>
    <dbReference type="NCBI Taxonomy" id="4792"/>
    <lineage>
        <taxon>Eukaryota</taxon>
        <taxon>Sar</taxon>
        <taxon>Stramenopiles</taxon>
        <taxon>Oomycota</taxon>
        <taxon>Peronosporomycetes</taxon>
        <taxon>Peronosporales</taxon>
        <taxon>Peronosporaceae</taxon>
        <taxon>Phytophthora</taxon>
    </lineage>
</organism>
<sequence length="69" mass="7574">MEDLPATARELTAARSGFQDLLAVGNEDDDDDLIAQYLQLNELPTQALAAPRGGSYPGKRPNKERDFLN</sequence>
<reference evidence="2" key="1">
    <citation type="submission" date="2013-11" db="EMBL/GenBank/DDBJ databases">
        <title>The Genome Sequence of Phytophthora parasitica IAC_01/95.</title>
        <authorList>
            <consortium name="The Broad Institute Genomics Platform"/>
            <person name="Russ C."/>
            <person name="Tyler B."/>
            <person name="Panabieres F."/>
            <person name="Shan W."/>
            <person name="Tripathy S."/>
            <person name="Grunwald N."/>
            <person name="Machado M."/>
            <person name="Johnson C.S."/>
            <person name="Arredondo F."/>
            <person name="Hong C."/>
            <person name="Coffey M."/>
            <person name="Young S.K."/>
            <person name="Zeng Q."/>
            <person name="Gargeya S."/>
            <person name="Fitzgerald M."/>
            <person name="Abouelleil A."/>
            <person name="Alvarado L."/>
            <person name="Chapman S.B."/>
            <person name="Gainer-Dewar J."/>
            <person name="Goldberg J."/>
            <person name="Griggs A."/>
            <person name="Gujja S."/>
            <person name="Hansen M."/>
            <person name="Howarth C."/>
            <person name="Imamovic A."/>
            <person name="Ireland A."/>
            <person name="Larimer J."/>
            <person name="McCowan C."/>
            <person name="Murphy C."/>
            <person name="Pearson M."/>
            <person name="Poon T.W."/>
            <person name="Priest M."/>
            <person name="Roberts A."/>
            <person name="Saif S."/>
            <person name="Shea T."/>
            <person name="Sykes S."/>
            <person name="Wortman J."/>
            <person name="Nusbaum C."/>
            <person name="Birren B."/>
        </authorList>
    </citation>
    <scope>NUCLEOTIDE SEQUENCE [LARGE SCALE GENOMIC DNA]</scope>
    <source>
        <strain evidence="2">IAC_01/95</strain>
    </source>
</reference>
<protein>
    <submittedName>
        <fullName evidence="2">Uncharacterized protein</fullName>
    </submittedName>
</protein>